<proteinExistence type="predicted"/>
<evidence type="ECO:0000313" key="2">
    <source>
        <dbReference type="Proteomes" id="UP001162992"/>
    </source>
</evidence>
<sequence>MLLLGEEHSGSCLIVIAKINFVFSTTTFIPLPFGAAGVSQLVSLVNHHSSSEIECDETRRLSAKPRVVIVGAGMAGLSAARRLRSIKNADYELIVLEGSHRIGGRICTSEFGGERVELGTTWIHDIEGSPLYEIAKQSGALKGDMPWECMDGFPACPIVKAEGGFVVDQAVVEPVVQFYKELICEAQNQQEIQLKESRTMFIQLQDDNDRLIISLCHRVV</sequence>
<evidence type="ECO:0000313" key="1">
    <source>
        <dbReference type="EMBL" id="KAJ7553332.1"/>
    </source>
</evidence>
<keyword evidence="2" id="KW-1185">Reference proteome</keyword>
<gene>
    <name evidence="1" type="ORF">O6H91_06G093700</name>
</gene>
<protein>
    <submittedName>
        <fullName evidence="1">Uncharacterized protein</fullName>
    </submittedName>
</protein>
<dbReference type="Proteomes" id="UP001162992">
    <property type="component" value="Chromosome 6"/>
</dbReference>
<accession>A0ACC2DGC0</accession>
<dbReference type="EMBL" id="CM055097">
    <property type="protein sequence ID" value="KAJ7553332.1"/>
    <property type="molecule type" value="Genomic_DNA"/>
</dbReference>
<reference evidence="2" key="1">
    <citation type="journal article" date="2024" name="Proc. Natl. Acad. Sci. U.S.A.">
        <title>Extraordinary preservation of gene collinearity over three hundred million years revealed in homosporous lycophytes.</title>
        <authorList>
            <person name="Li C."/>
            <person name="Wickell D."/>
            <person name="Kuo L.Y."/>
            <person name="Chen X."/>
            <person name="Nie B."/>
            <person name="Liao X."/>
            <person name="Peng D."/>
            <person name="Ji J."/>
            <person name="Jenkins J."/>
            <person name="Williams M."/>
            <person name="Shu S."/>
            <person name="Plott C."/>
            <person name="Barry K."/>
            <person name="Rajasekar S."/>
            <person name="Grimwood J."/>
            <person name="Han X."/>
            <person name="Sun S."/>
            <person name="Hou Z."/>
            <person name="He W."/>
            <person name="Dai G."/>
            <person name="Sun C."/>
            <person name="Schmutz J."/>
            <person name="Leebens-Mack J.H."/>
            <person name="Li F.W."/>
            <person name="Wang L."/>
        </authorList>
    </citation>
    <scope>NUCLEOTIDE SEQUENCE [LARGE SCALE GENOMIC DNA]</scope>
    <source>
        <strain evidence="2">cv. PW_Plant_1</strain>
    </source>
</reference>
<name>A0ACC2DGC0_DIPCM</name>
<comment type="caution">
    <text evidence="1">The sequence shown here is derived from an EMBL/GenBank/DDBJ whole genome shotgun (WGS) entry which is preliminary data.</text>
</comment>
<organism evidence="1 2">
    <name type="scientific">Diphasiastrum complanatum</name>
    <name type="common">Issler's clubmoss</name>
    <name type="synonym">Lycopodium complanatum</name>
    <dbReference type="NCBI Taxonomy" id="34168"/>
    <lineage>
        <taxon>Eukaryota</taxon>
        <taxon>Viridiplantae</taxon>
        <taxon>Streptophyta</taxon>
        <taxon>Embryophyta</taxon>
        <taxon>Tracheophyta</taxon>
        <taxon>Lycopodiopsida</taxon>
        <taxon>Lycopodiales</taxon>
        <taxon>Lycopodiaceae</taxon>
        <taxon>Lycopodioideae</taxon>
        <taxon>Diphasiastrum</taxon>
    </lineage>
</organism>